<evidence type="ECO:0000256" key="1">
    <source>
        <dbReference type="SAM" id="SignalP"/>
    </source>
</evidence>
<name>A0AAP0EZJ0_9MAGN</name>
<reference evidence="2 3" key="1">
    <citation type="submission" date="2024-01" db="EMBL/GenBank/DDBJ databases">
        <title>Genome assemblies of Stephania.</title>
        <authorList>
            <person name="Yang L."/>
        </authorList>
    </citation>
    <scope>NUCLEOTIDE SEQUENCE [LARGE SCALE GENOMIC DNA]</scope>
    <source>
        <strain evidence="2">JXDWG</strain>
        <tissue evidence="2">Leaf</tissue>
    </source>
</reference>
<protein>
    <recommendedName>
        <fullName evidence="4">Pectinesterase</fullName>
    </recommendedName>
</protein>
<dbReference type="PANTHER" id="PTHR31321">
    <property type="entry name" value="ACYL-COA THIOESTER HYDROLASE YBHC-RELATED"/>
    <property type="match status" value="1"/>
</dbReference>
<dbReference type="GO" id="GO:0045490">
    <property type="term" value="P:pectin catabolic process"/>
    <property type="evidence" value="ECO:0007669"/>
    <property type="project" value="TreeGrafter"/>
</dbReference>
<dbReference type="PANTHER" id="PTHR31321:SF31">
    <property type="entry name" value="PECTINESTERASE QRT1"/>
    <property type="match status" value="1"/>
</dbReference>
<gene>
    <name evidence="2" type="ORF">Scep_024565</name>
</gene>
<dbReference type="AlphaFoldDB" id="A0AAP0EZJ0"/>
<comment type="caution">
    <text evidence="2">The sequence shown here is derived from an EMBL/GenBank/DDBJ whole genome shotgun (WGS) entry which is preliminary data.</text>
</comment>
<proteinExistence type="predicted"/>
<feature type="chain" id="PRO_5042862374" description="Pectinesterase" evidence="1">
    <location>
        <begin position="27"/>
        <end position="198"/>
    </location>
</feature>
<evidence type="ECO:0000313" key="2">
    <source>
        <dbReference type="EMBL" id="KAK9101135.1"/>
    </source>
</evidence>
<dbReference type="EMBL" id="JBBNAG010000010">
    <property type="protein sequence ID" value="KAK9101135.1"/>
    <property type="molecule type" value="Genomic_DNA"/>
</dbReference>
<dbReference type="Gene3D" id="2.160.20.10">
    <property type="entry name" value="Single-stranded right-handed beta-helix, Pectin lyase-like"/>
    <property type="match status" value="1"/>
</dbReference>
<dbReference type="GO" id="GO:0030599">
    <property type="term" value="F:pectinesterase activity"/>
    <property type="evidence" value="ECO:0007669"/>
    <property type="project" value="TreeGrafter"/>
</dbReference>
<organism evidence="2 3">
    <name type="scientific">Stephania cephalantha</name>
    <dbReference type="NCBI Taxonomy" id="152367"/>
    <lineage>
        <taxon>Eukaryota</taxon>
        <taxon>Viridiplantae</taxon>
        <taxon>Streptophyta</taxon>
        <taxon>Embryophyta</taxon>
        <taxon>Tracheophyta</taxon>
        <taxon>Spermatophyta</taxon>
        <taxon>Magnoliopsida</taxon>
        <taxon>Ranunculales</taxon>
        <taxon>Menispermaceae</taxon>
        <taxon>Menispermoideae</taxon>
        <taxon>Cissampelideae</taxon>
        <taxon>Stephania</taxon>
    </lineage>
</organism>
<evidence type="ECO:0000313" key="3">
    <source>
        <dbReference type="Proteomes" id="UP001419268"/>
    </source>
</evidence>
<dbReference type="InterPro" id="IPR012334">
    <property type="entry name" value="Pectin_lyas_fold"/>
</dbReference>
<evidence type="ECO:0008006" key="4">
    <source>
        <dbReference type="Google" id="ProtNLM"/>
    </source>
</evidence>
<keyword evidence="1" id="KW-0732">Signal</keyword>
<sequence>MASSSLGVVSSVFMLCFALFSATAQAQLSPNATSNATRDYRYITWQDSEFGIEATRDTDGHGARVIYVAKNGHGHSTTVQGAVDMVPDNNQDRVKIVIFPGTYKFGFLFITTDCVLHSTTKRSGGIAAFRRNKDDSTGFSFVNCTISGSGRYSLPKLKIEEEDHGIAKGCHMRKDSILHKHSLSSWIQSLLMERRGYN</sequence>
<accession>A0AAP0EZJ0</accession>
<dbReference type="InterPro" id="IPR011050">
    <property type="entry name" value="Pectin_lyase_fold/virulence"/>
</dbReference>
<dbReference type="Proteomes" id="UP001419268">
    <property type="component" value="Unassembled WGS sequence"/>
</dbReference>
<feature type="signal peptide" evidence="1">
    <location>
        <begin position="1"/>
        <end position="26"/>
    </location>
</feature>
<dbReference type="SUPFAM" id="SSF51126">
    <property type="entry name" value="Pectin lyase-like"/>
    <property type="match status" value="1"/>
</dbReference>
<keyword evidence="3" id="KW-1185">Reference proteome</keyword>